<dbReference type="EMBL" id="CADCWL010000061">
    <property type="protein sequence ID" value="CAA9558081.1"/>
    <property type="molecule type" value="Genomic_DNA"/>
</dbReference>
<keyword evidence="1" id="KW-0472">Membrane</keyword>
<sequence>MDRVVVAGICGSLGIAGVAVRHLSAQGRGRFRGRGPGAAEGSDAEFPTDVTSAANMRHPMALAVVRHRAVDVQATSAGVQRYGTAVETGEAAWKQVIAIDPKDLSPPRPGGDT</sequence>
<name>A0A6J4UU24_9BACT</name>
<evidence type="ECO:0000256" key="1">
    <source>
        <dbReference type="SAM" id="Phobius"/>
    </source>
</evidence>
<gene>
    <name evidence="2" type="ORF">AVDCRST_MAG19-1396</name>
</gene>
<proteinExistence type="predicted"/>
<keyword evidence="1" id="KW-0812">Transmembrane</keyword>
<feature type="transmembrane region" description="Helical" evidence="1">
    <location>
        <begin position="6"/>
        <end position="24"/>
    </location>
</feature>
<evidence type="ECO:0000313" key="2">
    <source>
        <dbReference type="EMBL" id="CAA9558081.1"/>
    </source>
</evidence>
<accession>A0A6J4UU24</accession>
<organism evidence="2">
    <name type="scientific">uncultured Thermomicrobiales bacterium</name>
    <dbReference type="NCBI Taxonomy" id="1645740"/>
    <lineage>
        <taxon>Bacteria</taxon>
        <taxon>Pseudomonadati</taxon>
        <taxon>Thermomicrobiota</taxon>
        <taxon>Thermomicrobia</taxon>
        <taxon>Thermomicrobiales</taxon>
        <taxon>environmental samples</taxon>
    </lineage>
</organism>
<dbReference type="AlphaFoldDB" id="A0A6J4UU24"/>
<protein>
    <submittedName>
        <fullName evidence="2">Uncharacterized protein</fullName>
    </submittedName>
</protein>
<reference evidence="2" key="1">
    <citation type="submission" date="2020-02" db="EMBL/GenBank/DDBJ databases">
        <authorList>
            <person name="Meier V. D."/>
        </authorList>
    </citation>
    <scope>NUCLEOTIDE SEQUENCE</scope>
    <source>
        <strain evidence="2">AVDCRST_MAG19</strain>
    </source>
</reference>
<keyword evidence="1" id="KW-1133">Transmembrane helix</keyword>